<accession>A0ABS9D8U7</accession>
<dbReference type="Gene3D" id="2.60.120.620">
    <property type="entry name" value="q2cbj1_9rhob like domain"/>
    <property type="match status" value="1"/>
</dbReference>
<keyword evidence="5" id="KW-0560">Oxidoreductase</keyword>
<comment type="cofactor">
    <cofactor evidence="1">
        <name>L-ascorbate</name>
        <dbReference type="ChEBI" id="CHEBI:38290"/>
    </cofactor>
</comment>
<evidence type="ECO:0000256" key="2">
    <source>
        <dbReference type="ARBA" id="ARBA00022723"/>
    </source>
</evidence>
<dbReference type="RefSeq" id="WP_235313451.1">
    <property type="nucleotide sequence ID" value="NZ_JAKGAS010000008.1"/>
</dbReference>
<dbReference type="SMART" id="SM00702">
    <property type="entry name" value="P4Hc"/>
    <property type="match status" value="1"/>
</dbReference>
<proteinExistence type="predicted"/>
<evidence type="ECO:0000256" key="6">
    <source>
        <dbReference type="ARBA" id="ARBA00023004"/>
    </source>
</evidence>
<reference evidence="8 9" key="1">
    <citation type="submission" date="2022-01" db="EMBL/GenBank/DDBJ databases">
        <title>Paraglaciecola sp. G1-23.</title>
        <authorList>
            <person name="Jin M.S."/>
            <person name="Han D.M."/>
            <person name="Kim H.M."/>
            <person name="Jeon C.O."/>
        </authorList>
    </citation>
    <scope>NUCLEOTIDE SEQUENCE [LARGE SCALE GENOMIC DNA]</scope>
    <source>
        <strain evidence="8 9">G1-23</strain>
    </source>
</reference>
<dbReference type="PROSITE" id="PS51471">
    <property type="entry name" value="FE2OG_OXY"/>
    <property type="match status" value="1"/>
</dbReference>
<evidence type="ECO:0000256" key="5">
    <source>
        <dbReference type="ARBA" id="ARBA00023002"/>
    </source>
</evidence>
<keyword evidence="9" id="KW-1185">Reference proteome</keyword>
<gene>
    <name evidence="8" type="ORF">L0668_14615</name>
</gene>
<keyword evidence="3" id="KW-0847">Vitamin C</keyword>
<dbReference type="PANTHER" id="PTHR12907">
    <property type="entry name" value="EGL NINE HOMOLOG-RELATED"/>
    <property type="match status" value="1"/>
</dbReference>
<keyword evidence="2" id="KW-0479">Metal-binding</keyword>
<dbReference type="Pfam" id="PF13640">
    <property type="entry name" value="2OG-FeII_Oxy_3"/>
    <property type="match status" value="1"/>
</dbReference>
<comment type="caution">
    <text evidence="8">The sequence shown here is derived from an EMBL/GenBank/DDBJ whole genome shotgun (WGS) entry which is preliminary data.</text>
</comment>
<organism evidence="8 9">
    <name type="scientific">Paraglaciecola algarum</name>
    <dbReference type="NCBI Taxonomy" id="3050085"/>
    <lineage>
        <taxon>Bacteria</taxon>
        <taxon>Pseudomonadati</taxon>
        <taxon>Pseudomonadota</taxon>
        <taxon>Gammaproteobacteria</taxon>
        <taxon>Alteromonadales</taxon>
        <taxon>Alteromonadaceae</taxon>
        <taxon>Paraglaciecola</taxon>
    </lineage>
</organism>
<dbReference type="InterPro" id="IPR006620">
    <property type="entry name" value="Pro_4_hyd_alph"/>
</dbReference>
<protein>
    <submittedName>
        <fullName evidence="8">2OG-Fe(II) oxygenase</fullName>
    </submittedName>
</protein>
<keyword evidence="4" id="KW-0223">Dioxygenase</keyword>
<dbReference type="Proteomes" id="UP001521137">
    <property type="component" value="Unassembled WGS sequence"/>
</dbReference>
<dbReference type="InterPro" id="IPR044862">
    <property type="entry name" value="Pro_4_hyd_alph_FE2OG_OXY"/>
</dbReference>
<dbReference type="InterPro" id="IPR005123">
    <property type="entry name" value="Oxoglu/Fe-dep_dioxygenase_dom"/>
</dbReference>
<feature type="domain" description="Fe2OG dioxygenase" evidence="7">
    <location>
        <begin position="107"/>
        <end position="210"/>
    </location>
</feature>
<evidence type="ECO:0000259" key="7">
    <source>
        <dbReference type="PROSITE" id="PS51471"/>
    </source>
</evidence>
<evidence type="ECO:0000313" key="8">
    <source>
        <dbReference type="EMBL" id="MCF2949349.1"/>
    </source>
</evidence>
<evidence type="ECO:0000313" key="9">
    <source>
        <dbReference type="Proteomes" id="UP001521137"/>
    </source>
</evidence>
<sequence length="222" mass="25573">MNSNSPSTSNNQSLESKLDVIANNLADAGYVILQDFLSEELAKLLQHQAQTLSETDFKPASIGRNQDQQLNSKVRSDRSLWLNKESETQRQYLDFMEQVRVGLNRRLFMGLFDFECHFSHYQPGDFYLKHLDAFKGRSNRALSTVYYLNPSWQESFGGELVLYSSEQDSSILTRIKPVFNQCVIFLSDSFPHEVLVSHKDRFSIAGWFRLNNSNHNHVDPAL</sequence>
<evidence type="ECO:0000256" key="4">
    <source>
        <dbReference type="ARBA" id="ARBA00022964"/>
    </source>
</evidence>
<dbReference type="PANTHER" id="PTHR12907:SF26">
    <property type="entry name" value="HIF PROLYL HYDROXYLASE, ISOFORM C"/>
    <property type="match status" value="1"/>
</dbReference>
<name>A0ABS9D8U7_9ALTE</name>
<evidence type="ECO:0000256" key="1">
    <source>
        <dbReference type="ARBA" id="ARBA00001961"/>
    </source>
</evidence>
<dbReference type="EMBL" id="JAKGAS010000008">
    <property type="protein sequence ID" value="MCF2949349.1"/>
    <property type="molecule type" value="Genomic_DNA"/>
</dbReference>
<evidence type="ECO:0000256" key="3">
    <source>
        <dbReference type="ARBA" id="ARBA00022896"/>
    </source>
</evidence>
<keyword evidence="6" id="KW-0408">Iron</keyword>
<dbReference type="InterPro" id="IPR051559">
    <property type="entry name" value="HIF_prolyl_hydroxylases"/>
</dbReference>